<accession>A0A084AXA4</accession>
<reference evidence="1 2" key="1">
    <citation type="journal article" date="2014" name="BMC Genomics">
        <title>Comparative genome sequencing reveals chemotype-specific gene clusters in the toxigenic black mold Stachybotrys.</title>
        <authorList>
            <person name="Semeiks J."/>
            <person name="Borek D."/>
            <person name="Otwinowski Z."/>
            <person name="Grishin N.V."/>
        </authorList>
    </citation>
    <scope>NUCLEOTIDE SEQUENCE [LARGE SCALE GENOMIC DNA]</scope>
    <source>
        <strain evidence="2">CBS 109288 / IBT 7711</strain>
    </source>
</reference>
<name>A0A084AXA4_STACB</name>
<organism evidence="1 2">
    <name type="scientific">Stachybotrys chartarum (strain CBS 109288 / IBT 7711)</name>
    <name type="common">Toxic black mold</name>
    <name type="synonym">Stilbospora chartarum</name>
    <dbReference type="NCBI Taxonomy" id="1280523"/>
    <lineage>
        <taxon>Eukaryota</taxon>
        <taxon>Fungi</taxon>
        <taxon>Dikarya</taxon>
        <taxon>Ascomycota</taxon>
        <taxon>Pezizomycotina</taxon>
        <taxon>Sordariomycetes</taxon>
        <taxon>Hypocreomycetidae</taxon>
        <taxon>Hypocreales</taxon>
        <taxon>Stachybotryaceae</taxon>
        <taxon>Stachybotrys</taxon>
    </lineage>
</organism>
<proteinExistence type="predicted"/>
<dbReference type="Proteomes" id="UP000028045">
    <property type="component" value="Unassembled WGS sequence"/>
</dbReference>
<dbReference type="EMBL" id="KL648503">
    <property type="protein sequence ID" value="KEY69933.1"/>
    <property type="molecule type" value="Genomic_DNA"/>
</dbReference>
<gene>
    <name evidence="1" type="ORF">S7711_11041</name>
</gene>
<evidence type="ECO:0000313" key="1">
    <source>
        <dbReference type="EMBL" id="KEY69933.1"/>
    </source>
</evidence>
<protein>
    <submittedName>
        <fullName evidence="1">Uncharacterized protein</fullName>
    </submittedName>
</protein>
<sequence>MQFSSDLDELWSDFDHPDPNDISEISFCEYAELMFDIPAVVAHGTDTTQSFTARLDPIHHIAVQCFTQQWKTDKYVTLEGLMYNPHQHARYGQRLEQQQHRQHQRGCYCSPALACGRAIHVQVVEPSSRLVLEQRLEYHAYHIRAKSTAGDVLDLLDTQVLPNNPPQGVTD</sequence>
<evidence type="ECO:0000313" key="2">
    <source>
        <dbReference type="Proteomes" id="UP000028045"/>
    </source>
</evidence>
<keyword evidence="2" id="KW-1185">Reference proteome</keyword>
<dbReference type="HOGENOM" id="CLU_1563894_0_0_1"/>
<dbReference type="AlphaFoldDB" id="A0A084AXA4"/>